<keyword evidence="3" id="KW-1185">Reference proteome</keyword>
<evidence type="ECO:0000313" key="2">
    <source>
        <dbReference type="EMBL" id="PHT71921.1"/>
    </source>
</evidence>
<dbReference type="STRING" id="4072.A0A2G2YQM7"/>
<dbReference type="Gene3D" id="3.30.930.10">
    <property type="entry name" value="Bira Bifunctional Protein, Domain 2"/>
    <property type="match status" value="1"/>
</dbReference>
<protein>
    <submittedName>
        <fullName evidence="2">Uncharacterized protein</fullName>
    </submittedName>
</protein>
<accession>A0A2G2YQM7</accession>
<dbReference type="GO" id="GO:0005524">
    <property type="term" value="F:ATP binding"/>
    <property type="evidence" value="ECO:0007669"/>
    <property type="project" value="InterPro"/>
</dbReference>
<organism evidence="2 3">
    <name type="scientific">Capsicum annuum</name>
    <name type="common">Capsicum pepper</name>
    <dbReference type="NCBI Taxonomy" id="4072"/>
    <lineage>
        <taxon>Eukaryota</taxon>
        <taxon>Viridiplantae</taxon>
        <taxon>Streptophyta</taxon>
        <taxon>Embryophyta</taxon>
        <taxon>Tracheophyta</taxon>
        <taxon>Spermatophyta</taxon>
        <taxon>Magnoliopsida</taxon>
        <taxon>eudicotyledons</taxon>
        <taxon>Gunneridae</taxon>
        <taxon>Pentapetalae</taxon>
        <taxon>asterids</taxon>
        <taxon>lamiids</taxon>
        <taxon>Solanales</taxon>
        <taxon>Solanaceae</taxon>
        <taxon>Solanoideae</taxon>
        <taxon>Capsiceae</taxon>
        <taxon>Capsicum</taxon>
    </lineage>
</organism>
<evidence type="ECO:0000256" key="1">
    <source>
        <dbReference type="SAM" id="MobiDB-lite"/>
    </source>
</evidence>
<dbReference type="Proteomes" id="UP000222542">
    <property type="component" value="Unassembled WGS sequence"/>
</dbReference>
<dbReference type="Gramene" id="PHT71921">
    <property type="protein sequence ID" value="PHT71921"/>
    <property type="gene ID" value="T459_22706"/>
</dbReference>
<dbReference type="AlphaFoldDB" id="A0A2G2YQM7"/>
<dbReference type="EMBL" id="AYRZ02000009">
    <property type="protein sequence ID" value="PHT71921.1"/>
    <property type="molecule type" value="Genomic_DNA"/>
</dbReference>
<feature type="compositionally biased region" description="Basic and acidic residues" evidence="1">
    <location>
        <begin position="90"/>
        <end position="104"/>
    </location>
</feature>
<proteinExistence type="predicted"/>
<comment type="caution">
    <text evidence="2">The sequence shown here is derived from an EMBL/GenBank/DDBJ whole genome shotgun (WGS) entry which is preliminary data.</text>
</comment>
<reference evidence="2 3" key="2">
    <citation type="journal article" date="2017" name="Genome Biol.">
        <title>New reference genome sequences of hot pepper reveal the massive evolution of plant disease-resistance genes by retroduplication.</title>
        <authorList>
            <person name="Kim S."/>
            <person name="Park J."/>
            <person name="Yeom S.I."/>
            <person name="Kim Y.M."/>
            <person name="Seo E."/>
            <person name="Kim K.T."/>
            <person name="Kim M.S."/>
            <person name="Lee J.M."/>
            <person name="Cheong K."/>
            <person name="Shin H.S."/>
            <person name="Kim S.B."/>
            <person name="Han K."/>
            <person name="Lee J."/>
            <person name="Park M."/>
            <person name="Lee H.A."/>
            <person name="Lee H.Y."/>
            <person name="Lee Y."/>
            <person name="Oh S."/>
            <person name="Lee J.H."/>
            <person name="Choi E."/>
            <person name="Choi E."/>
            <person name="Lee S.E."/>
            <person name="Jeon J."/>
            <person name="Kim H."/>
            <person name="Choi G."/>
            <person name="Song H."/>
            <person name="Lee J."/>
            <person name="Lee S.C."/>
            <person name="Kwon J.K."/>
            <person name="Lee H.Y."/>
            <person name="Koo N."/>
            <person name="Hong Y."/>
            <person name="Kim R.W."/>
            <person name="Kang W.H."/>
            <person name="Huh J.H."/>
            <person name="Kang B.C."/>
            <person name="Yang T.J."/>
            <person name="Lee Y.H."/>
            <person name="Bennetzen J.L."/>
            <person name="Choi D."/>
        </authorList>
    </citation>
    <scope>NUCLEOTIDE SEQUENCE [LARGE SCALE GENOMIC DNA]</scope>
    <source>
        <strain evidence="3">cv. CM334</strain>
    </source>
</reference>
<evidence type="ECO:0000313" key="3">
    <source>
        <dbReference type="Proteomes" id="UP000222542"/>
    </source>
</evidence>
<dbReference type="GO" id="GO:0004828">
    <property type="term" value="F:serine-tRNA ligase activity"/>
    <property type="evidence" value="ECO:0007669"/>
    <property type="project" value="InterPro"/>
</dbReference>
<dbReference type="SUPFAM" id="SSF55681">
    <property type="entry name" value="Class II aaRS and biotin synthetases"/>
    <property type="match status" value="1"/>
</dbReference>
<dbReference type="PRINTS" id="PR00981">
    <property type="entry name" value="TRNASYNTHSER"/>
</dbReference>
<dbReference type="GO" id="GO:0006434">
    <property type="term" value="P:seryl-tRNA aminoacylation"/>
    <property type="evidence" value="ECO:0007669"/>
    <property type="project" value="InterPro"/>
</dbReference>
<dbReference type="InterPro" id="IPR002317">
    <property type="entry name" value="Ser-tRNA-ligase_type_1"/>
</dbReference>
<sequence>MQGNLKIALSLSQLKLPYQVVAIVSGALNDEAAKKYDLEGWFPASSAYRELVSCSNCTNYQLRKLEIRFGADRIGHPGLHGLGCPSRPDPSSDRDSTRSLTEKM</sequence>
<reference evidence="2 3" key="1">
    <citation type="journal article" date="2014" name="Nat. Genet.">
        <title>Genome sequence of the hot pepper provides insights into the evolution of pungency in Capsicum species.</title>
        <authorList>
            <person name="Kim S."/>
            <person name="Park M."/>
            <person name="Yeom S.I."/>
            <person name="Kim Y.M."/>
            <person name="Lee J.M."/>
            <person name="Lee H.A."/>
            <person name="Seo E."/>
            <person name="Choi J."/>
            <person name="Cheong K."/>
            <person name="Kim K.T."/>
            <person name="Jung K."/>
            <person name="Lee G.W."/>
            <person name="Oh S.K."/>
            <person name="Bae C."/>
            <person name="Kim S.B."/>
            <person name="Lee H.Y."/>
            <person name="Kim S.Y."/>
            <person name="Kim M.S."/>
            <person name="Kang B.C."/>
            <person name="Jo Y.D."/>
            <person name="Yang H.B."/>
            <person name="Jeong H.J."/>
            <person name="Kang W.H."/>
            <person name="Kwon J.K."/>
            <person name="Shin C."/>
            <person name="Lim J.Y."/>
            <person name="Park J.H."/>
            <person name="Huh J.H."/>
            <person name="Kim J.S."/>
            <person name="Kim B.D."/>
            <person name="Cohen O."/>
            <person name="Paran I."/>
            <person name="Suh M.C."/>
            <person name="Lee S.B."/>
            <person name="Kim Y.K."/>
            <person name="Shin Y."/>
            <person name="Noh S.J."/>
            <person name="Park J."/>
            <person name="Seo Y.S."/>
            <person name="Kwon S.Y."/>
            <person name="Kim H.A."/>
            <person name="Park J.M."/>
            <person name="Kim H.J."/>
            <person name="Choi S.B."/>
            <person name="Bosland P.W."/>
            <person name="Reeves G."/>
            <person name="Jo S.H."/>
            <person name="Lee B.W."/>
            <person name="Cho H.T."/>
            <person name="Choi H.S."/>
            <person name="Lee M.S."/>
            <person name="Yu Y."/>
            <person name="Do Choi Y."/>
            <person name="Park B.S."/>
            <person name="van Deynze A."/>
            <person name="Ashrafi H."/>
            <person name="Hill T."/>
            <person name="Kim W.T."/>
            <person name="Pai H.S."/>
            <person name="Ahn H.K."/>
            <person name="Yeam I."/>
            <person name="Giovannoni J.J."/>
            <person name="Rose J.K."/>
            <person name="Sorensen I."/>
            <person name="Lee S.J."/>
            <person name="Kim R.W."/>
            <person name="Choi I.Y."/>
            <person name="Choi B.S."/>
            <person name="Lim J.S."/>
            <person name="Lee Y.H."/>
            <person name="Choi D."/>
        </authorList>
    </citation>
    <scope>NUCLEOTIDE SEQUENCE [LARGE SCALE GENOMIC DNA]</scope>
    <source>
        <strain evidence="3">cv. CM334</strain>
    </source>
</reference>
<dbReference type="InterPro" id="IPR045864">
    <property type="entry name" value="aa-tRNA-synth_II/BPL/LPL"/>
</dbReference>
<name>A0A2G2YQM7_CAPAN</name>
<dbReference type="PANTHER" id="PTHR11778">
    <property type="entry name" value="SERYL-TRNA SYNTHETASE"/>
    <property type="match status" value="1"/>
</dbReference>
<gene>
    <name evidence="2" type="ORF">T459_22706</name>
</gene>
<feature type="region of interest" description="Disordered" evidence="1">
    <location>
        <begin position="79"/>
        <end position="104"/>
    </location>
</feature>